<dbReference type="AlphaFoldDB" id="A0A6N2M7Q9"/>
<organism evidence="1">
    <name type="scientific">Salix viminalis</name>
    <name type="common">Common osier</name>
    <name type="synonym">Basket willow</name>
    <dbReference type="NCBI Taxonomy" id="40686"/>
    <lineage>
        <taxon>Eukaryota</taxon>
        <taxon>Viridiplantae</taxon>
        <taxon>Streptophyta</taxon>
        <taxon>Embryophyta</taxon>
        <taxon>Tracheophyta</taxon>
        <taxon>Spermatophyta</taxon>
        <taxon>Magnoliopsida</taxon>
        <taxon>eudicotyledons</taxon>
        <taxon>Gunneridae</taxon>
        <taxon>Pentapetalae</taxon>
        <taxon>rosids</taxon>
        <taxon>fabids</taxon>
        <taxon>Malpighiales</taxon>
        <taxon>Salicaceae</taxon>
        <taxon>Saliceae</taxon>
        <taxon>Salix</taxon>
    </lineage>
</organism>
<reference evidence="1" key="1">
    <citation type="submission" date="2019-03" db="EMBL/GenBank/DDBJ databases">
        <authorList>
            <person name="Mank J."/>
            <person name="Almeida P."/>
        </authorList>
    </citation>
    <scope>NUCLEOTIDE SEQUENCE</scope>
    <source>
        <strain evidence="1">78183</strain>
    </source>
</reference>
<protein>
    <submittedName>
        <fullName evidence="1">Uncharacterized protein</fullName>
    </submittedName>
</protein>
<proteinExistence type="predicted"/>
<sequence length="79" mass="8978">MVLVCDKNKRFNVLYIGDFCSDSLPTWAGSLVQIIKGQIHLKSLNLICIADVTKNKCVLVLRFLNDRSVLQVHLYGEKK</sequence>
<accession>A0A6N2M7Q9</accession>
<evidence type="ECO:0000313" key="1">
    <source>
        <dbReference type="EMBL" id="VFU43878.1"/>
    </source>
</evidence>
<name>A0A6N2M7Q9_SALVM</name>
<dbReference type="EMBL" id="CAADRP010001596">
    <property type="protein sequence ID" value="VFU43878.1"/>
    <property type="molecule type" value="Genomic_DNA"/>
</dbReference>
<gene>
    <name evidence="1" type="ORF">SVIM_LOCUS267672</name>
</gene>